<accession>F7BEN3</accession>
<dbReference type="GeneTree" id="ENSGT00530000068553"/>
<reference evidence="5" key="1">
    <citation type="journal article" date="2002" name="Science">
        <title>The draft genome of Ciona intestinalis: insights into chordate and vertebrate origins.</title>
        <authorList>
            <person name="Dehal P."/>
            <person name="Satou Y."/>
            <person name="Campbell R.K."/>
            <person name="Chapman J."/>
            <person name="Degnan B."/>
            <person name="De Tomaso A."/>
            <person name="Davidson B."/>
            <person name="Di Gregorio A."/>
            <person name="Gelpke M."/>
            <person name="Goodstein D.M."/>
            <person name="Harafuji N."/>
            <person name="Hastings K.E."/>
            <person name="Ho I."/>
            <person name="Hotta K."/>
            <person name="Huang W."/>
            <person name="Kawashima T."/>
            <person name="Lemaire P."/>
            <person name="Martinez D."/>
            <person name="Meinertzhagen I.A."/>
            <person name="Necula S."/>
            <person name="Nonaka M."/>
            <person name="Putnam N."/>
            <person name="Rash S."/>
            <person name="Saiga H."/>
            <person name="Satake M."/>
            <person name="Terry A."/>
            <person name="Yamada L."/>
            <person name="Wang H.G."/>
            <person name="Awazu S."/>
            <person name="Azumi K."/>
            <person name="Boore J."/>
            <person name="Branno M."/>
            <person name="Chin-Bow S."/>
            <person name="DeSantis R."/>
            <person name="Doyle S."/>
            <person name="Francino P."/>
            <person name="Keys D.N."/>
            <person name="Haga S."/>
            <person name="Hayashi H."/>
            <person name="Hino K."/>
            <person name="Imai K.S."/>
            <person name="Inaba K."/>
            <person name="Kano S."/>
            <person name="Kobayashi K."/>
            <person name="Kobayashi M."/>
            <person name="Lee B.I."/>
            <person name="Makabe K.W."/>
            <person name="Manohar C."/>
            <person name="Matassi G."/>
            <person name="Medina M."/>
            <person name="Mochizuki Y."/>
            <person name="Mount S."/>
            <person name="Morishita T."/>
            <person name="Miura S."/>
            <person name="Nakayama A."/>
            <person name="Nishizaka S."/>
            <person name="Nomoto H."/>
            <person name="Ohta F."/>
            <person name="Oishi K."/>
            <person name="Rigoutsos I."/>
            <person name="Sano M."/>
            <person name="Sasaki A."/>
            <person name="Sasakura Y."/>
            <person name="Shoguchi E."/>
            <person name="Shin-i T."/>
            <person name="Spagnuolo A."/>
            <person name="Stainier D."/>
            <person name="Suzuki M.M."/>
            <person name="Tassy O."/>
            <person name="Takatori N."/>
            <person name="Tokuoka M."/>
            <person name="Yagi K."/>
            <person name="Yoshizaki F."/>
            <person name="Wada S."/>
            <person name="Zhang C."/>
            <person name="Hyatt P.D."/>
            <person name="Larimer F."/>
            <person name="Detter C."/>
            <person name="Doggett N."/>
            <person name="Glavina T."/>
            <person name="Hawkins T."/>
            <person name="Richardson P."/>
            <person name="Lucas S."/>
            <person name="Kohara Y."/>
            <person name="Levine M."/>
            <person name="Satoh N."/>
            <person name="Rokhsar D.S."/>
        </authorList>
    </citation>
    <scope>NUCLEOTIDE SEQUENCE [LARGE SCALE GENOMIC DNA]</scope>
</reference>
<dbReference type="Ensembl" id="ENSCINT00000011034.3">
    <property type="protein sequence ID" value="ENSCINP00000011034.3"/>
    <property type="gene ID" value="ENSCING00000005374.3"/>
</dbReference>
<keyword evidence="2" id="KW-1133">Transmembrane helix</keyword>
<evidence type="ECO:0000256" key="3">
    <source>
        <dbReference type="SAM" id="SignalP"/>
    </source>
</evidence>
<proteinExistence type="predicted"/>
<dbReference type="KEGG" id="cin:100179179"/>
<gene>
    <name evidence="4" type="primary">LOC100179179</name>
</gene>
<keyword evidence="2" id="KW-0812">Transmembrane</keyword>
<feature type="compositionally biased region" description="Polar residues" evidence="1">
    <location>
        <begin position="181"/>
        <end position="194"/>
    </location>
</feature>
<feature type="signal peptide" evidence="3">
    <location>
        <begin position="1"/>
        <end position="23"/>
    </location>
</feature>
<keyword evidence="3" id="KW-0732">Signal</keyword>
<keyword evidence="5" id="KW-1185">Reference proteome</keyword>
<accession>A0A1W2WH83</accession>
<dbReference type="EMBL" id="EAAA01002481">
    <property type="status" value="NOT_ANNOTATED_CDS"/>
    <property type="molecule type" value="Genomic_DNA"/>
</dbReference>
<evidence type="ECO:0000256" key="1">
    <source>
        <dbReference type="SAM" id="MobiDB-lite"/>
    </source>
</evidence>
<reference evidence="4" key="4">
    <citation type="submission" date="2025-09" db="UniProtKB">
        <authorList>
            <consortium name="Ensembl"/>
        </authorList>
    </citation>
    <scope>IDENTIFICATION</scope>
</reference>
<feature type="chain" id="PRO_5014090647" evidence="3">
    <location>
        <begin position="24"/>
        <end position="194"/>
    </location>
</feature>
<protein>
    <submittedName>
        <fullName evidence="4">Uncharacterized LOC100179179</fullName>
    </submittedName>
</protein>
<dbReference type="Proteomes" id="UP000008144">
    <property type="component" value="Chromosome 7"/>
</dbReference>
<keyword evidence="2" id="KW-0472">Membrane</keyword>
<reference evidence="4" key="3">
    <citation type="submission" date="2025-08" db="UniProtKB">
        <authorList>
            <consortium name="Ensembl"/>
        </authorList>
    </citation>
    <scope>IDENTIFICATION</scope>
</reference>
<name>F7BEN3_CIOIN</name>
<dbReference type="AlphaFoldDB" id="F7BEN3"/>
<sequence>MVANKILICAGLGLFMLWNSVVANGVKCPVYQNLIEGVGCGVCSKNQFYNSINKTCYNCSKGYCNPPNMTFRTCSPCGKTDYNEDNNGTLTTTMLPTTTIPPSKTSVQSNFTVDSNVSDSTNQNHVGLIIGVIVGFAFVIVVVIVIVICLNKKKLSICIRDWVCRNDKVTLDSDGEVTENDPITSPNDSLESVV</sequence>
<evidence type="ECO:0000313" key="4">
    <source>
        <dbReference type="Ensembl" id="ENSCINP00000011034.3"/>
    </source>
</evidence>
<evidence type="ECO:0000256" key="2">
    <source>
        <dbReference type="SAM" id="Phobius"/>
    </source>
</evidence>
<dbReference type="RefSeq" id="XP_002128566.1">
    <property type="nucleotide sequence ID" value="XM_002128530.4"/>
</dbReference>
<dbReference type="InParanoid" id="F7BEN3"/>
<dbReference type="GeneID" id="100179179"/>
<feature type="transmembrane region" description="Helical" evidence="2">
    <location>
        <begin position="126"/>
        <end position="150"/>
    </location>
</feature>
<organism evidence="4 5">
    <name type="scientific">Ciona intestinalis</name>
    <name type="common">Transparent sea squirt</name>
    <name type="synonym">Ascidia intestinalis</name>
    <dbReference type="NCBI Taxonomy" id="7719"/>
    <lineage>
        <taxon>Eukaryota</taxon>
        <taxon>Metazoa</taxon>
        <taxon>Chordata</taxon>
        <taxon>Tunicata</taxon>
        <taxon>Ascidiacea</taxon>
        <taxon>Phlebobranchia</taxon>
        <taxon>Cionidae</taxon>
        <taxon>Ciona</taxon>
    </lineage>
</organism>
<dbReference type="HOGENOM" id="CLU_1401992_0_0_1"/>
<feature type="region of interest" description="Disordered" evidence="1">
    <location>
        <begin position="175"/>
        <end position="194"/>
    </location>
</feature>
<reference evidence="4" key="2">
    <citation type="journal article" date="2008" name="Genome Biol.">
        <title>Improved genome assembly and evidence-based global gene model set for the chordate Ciona intestinalis: new insight into intron and operon populations.</title>
        <authorList>
            <person name="Satou Y."/>
            <person name="Mineta K."/>
            <person name="Ogasawara M."/>
            <person name="Sasakura Y."/>
            <person name="Shoguchi E."/>
            <person name="Ueno K."/>
            <person name="Yamada L."/>
            <person name="Matsumoto J."/>
            <person name="Wasserscheid J."/>
            <person name="Dewar K."/>
            <person name="Wiley G.B."/>
            <person name="Macmil S.L."/>
            <person name="Roe B.A."/>
            <person name="Zeller R.W."/>
            <person name="Hastings K.E."/>
            <person name="Lemaire P."/>
            <person name="Lindquist E."/>
            <person name="Endo T."/>
            <person name="Hotta K."/>
            <person name="Inaba K."/>
        </authorList>
    </citation>
    <scope>NUCLEOTIDE SEQUENCE [LARGE SCALE GENOMIC DNA]</scope>
    <source>
        <strain evidence="4">wild type</strain>
    </source>
</reference>
<evidence type="ECO:0000313" key="5">
    <source>
        <dbReference type="Proteomes" id="UP000008144"/>
    </source>
</evidence>